<dbReference type="InterPro" id="IPR046357">
    <property type="entry name" value="PPIase_dom_sf"/>
</dbReference>
<dbReference type="EMBL" id="JNVM01000008">
    <property type="protein sequence ID" value="KEQ26027.1"/>
    <property type="molecule type" value="Genomic_DNA"/>
</dbReference>
<evidence type="ECO:0000256" key="3">
    <source>
        <dbReference type="ARBA" id="ARBA00022729"/>
    </source>
</evidence>
<sequence length="375" mass="41310">MNDKLKGLALGLSLGVMLTGSVAYASGTQIEVYFKQLKYMFDGVEKKPTAEQGQGFIYNGTTYVPLRFVSEALGKEVSWDDNSGTIWVGKKGDPNAIVATYKGGQITWGEANKFASVLHLLNSTGEVDEQFLKHMIAYKVLAGKITAEQKAALPAEVDKEYGEIKKYLIELHQTEDIASLLAKEGLNEQDVRDYLGLYIAAGEALSIQATDAKLKETYDAAIAAKTGEFVEASVRHILIGFKDAEGKARSKDDAKKLALDIAAKLKNGEDFAALAKQYTDDPGSKDTGGLYENQPVTDWTEAFKKAAVELELNKISDPIETEFGYHIMRVEARSTQSFDEVKDEMKNEAMTKAYRTFMDQELPGLIEKLDLPKAK</sequence>
<dbReference type="OrthoDB" id="14196at2"/>
<evidence type="ECO:0000256" key="4">
    <source>
        <dbReference type="ARBA" id="ARBA00023110"/>
    </source>
</evidence>
<dbReference type="SUPFAM" id="SSF54534">
    <property type="entry name" value="FKBP-like"/>
    <property type="match status" value="1"/>
</dbReference>
<dbReference type="PANTHER" id="PTHR47245">
    <property type="entry name" value="PEPTIDYLPROLYL ISOMERASE"/>
    <property type="match status" value="1"/>
</dbReference>
<feature type="domain" description="PpiC" evidence="8">
    <location>
        <begin position="229"/>
        <end position="332"/>
    </location>
</feature>
<dbReference type="InterPro" id="IPR050245">
    <property type="entry name" value="PrsA_foldase"/>
</dbReference>
<dbReference type="EC" id="5.2.1.8" evidence="2"/>
<organism evidence="9 10">
    <name type="scientific">Paenibacillus tyrfis</name>
    <dbReference type="NCBI Taxonomy" id="1501230"/>
    <lineage>
        <taxon>Bacteria</taxon>
        <taxon>Bacillati</taxon>
        <taxon>Bacillota</taxon>
        <taxon>Bacilli</taxon>
        <taxon>Bacillales</taxon>
        <taxon>Paenibacillaceae</taxon>
        <taxon>Paenibacillus</taxon>
    </lineage>
</organism>
<evidence type="ECO:0000256" key="1">
    <source>
        <dbReference type="ARBA" id="ARBA00000971"/>
    </source>
</evidence>
<dbReference type="InterPro" id="IPR000297">
    <property type="entry name" value="PPIase_PpiC"/>
</dbReference>
<evidence type="ECO:0000256" key="7">
    <source>
        <dbReference type="SAM" id="SignalP"/>
    </source>
</evidence>
<feature type="chain" id="PRO_5001761374" description="peptidylprolyl isomerase" evidence="7">
    <location>
        <begin position="26"/>
        <end position="375"/>
    </location>
</feature>
<dbReference type="Proteomes" id="UP000028123">
    <property type="component" value="Unassembled WGS sequence"/>
</dbReference>
<evidence type="ECO:0000259" key="8">
    <source>
        <dbReference type="PROSITE" id="PS50198"/>
    </source>
</evidence>
<dbReference type="InterPro" id="IPR027304">
    <property type="entry name" value="Trigger_fact/SurA_dom_sf"/>
</dbReference>
<keyword evidence="3 7" id="KW-0732">Signal</keyword>
<dbReference type="PROSITE" id="PS50198">
    <property type="entry name" value="PPIC_PPIASE_2"/>
    <property type="match status" value="1"/>
</dbReference>
<dbReference type="eggNOG" id="COG0760">
    <property type="taxonomic scope" value="Bacteria"/>
</dbReference>
<dbReference type="PANTHER" id="PTHR47245:SF1">
    <property type="entry name" value="FOLDASE PROTEIN PRSA"/>
    <property type="match status" value="1"/>
</dbReference>
<evidence type="ECO:0000256" key="6">
    <source>
        <dbReference type="PROSITE-ProRule" id="PRU00278"/>
    </source>
</evidence>
<dbReference type="RefSeq" id="WP_036680530.1">
    <property type="nucleotide sequence ID" value="NZ_JNVM01000008.1"/>
</dbReference>
<feature type="signal peptide" evidence="7">
    <location>
        <begin position="1"/>
        <end position="25"/>
    </location>
</feature>
<dbReference type="GO" id="GO:0003755">
    <property type="term" value="F:peptidyl-prolyl cis-trans isomerase activity"/>
    <property type="evidence" value="ECO:0007669"/>
    <property type="project" value="UniProtKB-KW"/>
</dbReference>
<dbReference type="Pfam" id="PF13616">
    <property type="entry name" value="Rotamase_3"/>
    <property type="match status" value="1"/>
</dbReference>
<dbReference type="AlphaFoldDB" id="A0A081P5Q4"/>
<dbReference type="InterPro" id="IPR012854">
    <property type="entry name" value="Cu_amine_oxidase-like_N"/>
</dbReference>
<comment type="caution">
    <text evidence="9">The sequence shown here is derived from an EMBL/GenBank/DDBJ whole genome shotgun (WGS) entry which is preliminary data.</text>
</comment>
<evidence type="ECO:0000256" key="2">
    <source>
        <dbReference type="ARBA" id="ARBA00013194"/>
    </source>
</evidence>
<keyword evidence="5 6" id="KW-0413">Isomerase</keyword>
<evidence type="ECO:0000313" key="10">
    <source>
        <dbReference type="Proteomes" id="UP000028123"/>
    </source>
</evidence>
<dbReference type="Gene3D" id="3.10.50.40">
    <property type="match status" value="1"/>
</dbReference>
<proteinExistence type="predicted"/>
<dbReference type="SUPFAM" id="SSF55383">
    <property type="entry name" value="Copper amine oxidase, domain N"/>
    <property type="match status" value="1"/>
</dbReference>
<dbReference type="InterPro" id="IPR036582">
    <property type="entry name" value="Mao_N_sf"/>
</dbReference>
<protein>
    <recommendedName>
        <fullName evidence="2">peptidylprolyl isomerase</fullName>
        <ecNumber evidence="2">5.2.1.8</ecNumber>
    </recommendedName>
</protein>
<evidence type="ECO:0000256" key="5">
    <source>
        <dbReference type="ARBA" id="ARBA00023235"/>
    </source>
</evidence>
<gene>
    <name evidence="9" type="ORF">ET33_36190</name>
</gene>
<dbReference type="SUPFAM" id="SSF109998">
    <property type="entry name" value="Triger factor/SurA peptide-binding domain-like"/>
    <property type="match status" value="1"/>
</dbReference>
<name>A0A081P5Q4_9BACL</name>
<reference evidence="9 10" key="1">
    <citation type="submission" date="2014-06" db="EMBL/GenBank/DDBJ databases">
        <title>Draft genome sequence of Paenibacillus sp. MSt1.</title>
        <authorList>
            <person name="Aw Y.K."/>
            <person name="Ong K.S."/>
            <person name="Gan H.M."/>
            <person name="Lee S.M."/>
        </authorList>
    </citation>
    <scope>NUCLEOTIDE SEQUENCE [LARGE SCALE GENOMIC DNA]</scope>
    <source>
        <strain evidence="9 10">MSt1</strain>
    </source>
</reference>
<accession>A0A081P5Q4</accession>
<evidence type="ECO:0000313" key="9">
    <source>
        <dbReference type="EMBL" id="KEQ26027.1"/>
    </source>
</evidence>
<keyword evidence="4 6" id="KW-0697">Rotamase</keyword>
<dbReference type="Pfam" id="PF07833">
    <property type="entry name" value="Cu_amine_oxidN1"/>
    <property type="match status" value="1"/>
</dbReference>
<dbReference type="Gene3D" id="3.30.457.10">
    <property type="entry name" value="Copper amine oxidase-like, N-terminal domain"/>
    <property type="match status" value="1"/>
</dbReference>
<keyword evidence="10" id="KW-1185">Reference proteome</keyword>
<comment type="catalytic activity">
    <reaction evidence="1">
        <text>[protein]-peptidylproline (omega=180) = [protein]-peptidylproline (omega=0)</text>
        <dbReference type="Rhea" id="RHEA:16237"/>
        <dbReference type="Rhea" id="RHEA-COMP:10747"/>
        <dbReference type="Rhea" id="RHEA-COMP:10748"/>
        <dbReference type="ChEBI" id="CHEBI:83833"/>
        <dbReference type="ChEBI" id="CHEBI:83834"/>
        <dbReference type="EC" id="5.2.1.8"/>
    </reaction>
</comment>